<dbReference type="GO" id="GO:0009279">
    <property type="term" value="C:cell outer membrane"/>
    <property type="evidence" value="ECO:0007669"/>
    <property type="project" value="UniProtKB-SubCell"/>
</dbReference>
<dbReference type="Pfam" id="PF07980">
    <property type="entry name" value="SusD_RagB"/>
    <property type="match status" value="1"/>
</dbReference>
<dbReference type="Pfam" id="PF14322">
    <property type="entry name" value="SusD-like_3"/>
    <property type="match status" value="1"/>
</dbReference>
<dbReference type="Proteomes" id="UP000284243">
    <property type="component" value="Unassembled WGS sequence"/>
</dbReference>
<reference evidence="9 10" key="1">
    <citation type="submission" date="2018-08" db="EMBL/GenBank/DDBJ databases">
        <title>A genome reference for cultivated species of the human gut microbiota.</title>
        <authorList>
            <person name="Zou Y."/>
            <person name="Xue W."/>
            <person name="Luo G."/>
        </authorList>
    </citation>
    <scope>NUCLEOTIDE SEQUENCE [LARGE SCALE GENOMIC DNA]</scope>
    <source>
        <strain evidence="9 10">AF16-14</strain>
    </source>
</reference>
<dbReference type="EMBL" id="JAQMRD010000024">
    <property type="protein sequence ID" value="MDB9224403.1"/>
    <property type="molecule type" value="Genomic_DNA"/>
</dbReference>
<evidence type="ECO:0000256" key="1">
    <source>
        <dbReference type="ARBA" id="ARBA00004442"/>
    </source>
</evidence>
<reference evidence="8" key="2">
    <citation type="submission" date="2023-01" db="EMBL/GenBank/DDBJ databases">
        <title>Human gut microbiome strain richness.</title>
        <authorList>
            <person name="Chen-Liaw A."/>
        </authorList>
    </citation>
    <scope>NUCLEOTIDE SEQUENCE</scope>
    <source>
        <strain evidence="8">RTP21484st1_B7_RTP21484_190118</strain>
    </source>
</reference>
<dbReference type="InterPro" id="IPR012944">
    <property type="entry name" value="SusD_RagB_dom"/>
</dbReference>
<dbReference type="EMBL" id="QRYC01000001">
    <property type="protein sequence ID" value="RGU58977.1"/>
    <property type="molecule type" value="Genomic_DNA"/>
</dbReference>
<comment type="caution">
    <text evidence="9">The sequence shown here is derived from an EMBL/GenBank/DDBJ whole genome shotgun (WGS) entry which is preliminary data.</text>
</comment>
<evidence type="ECO:0000256" key="5">
    <source>
        <dbReference type="ARBA" id="ARBA00023237"/>
    </source>
</evidence>
<sequence length="514" mass="59069">MKYLNIIILLLLTTSFYSCNDYLDEIPEKSSGIVISKVEELDALLSKNNFSGGAILDNNFASILCSDCFEITPEYYDAGLSAASDFIESYQISCWEMPYTSNTNVLTSMWATNFESIYLANLILSSVDEVSGSEEAKANVKYKAHFLRAYNYLELVNYYCMPYGKSTLSELGLPIKRSTSYEEDMHRASLEETYNFIEADIIEAVKLKAPLFDNSGRKSWKETGATVNALAARFYLAKEDYETAQKYAEEALKYGNDILDFNNSSEIDQTFTMCMADMSMVPVSTWWDANDGELSLTIGSRDRSYYSKNNYYMTTLWGIPSQKLLTSYNQQYDLRYKYFIVKEFQKIYFMGFYADKFTRNIPGYGTYGNLYSTAPNVAEMMLIRAECLARNNHPNEAMQALNDFRKYRIANNAPDEVLKLTANNKDEAIKLVMEERMREFPFTLRWNDIRRCNFNTDPNDDVTITRNFYNIDQYSVDTGNIKTYTLTPQSRRYAVAIPNADIIAGNGDIEQNKY</sequence>
<gene>
    <name evidence="9" type="ORF">DWW57_00840</name>
    <name evidence="8" type="ORF">PN645_15545</name>
</gene>
<dbReference type="PROSITE" id="PS51257">
    <property type="entry name" value="PROKAR_LIPOPROTEIN"/>
    <property type="match status" value="1"/>
</dbReference>
<dbReference type="AlphaFoldDB" id="A0A412TYL9"/>
<dbReference type="InterPro" id="IPR011990">
    <property type="entry name" value="TPR-like_helical_dom_sf"/>
</dbReference>
<name>A0A412TYL9_9BACT</name>
<protein>
    <submittedName>
        <fullName evidence="9">RagB/SusD family nutrient uptake outer membrane protein</fullName>
    </submittedName>
</protein>
<comment type="similarity">
    <text evidence="2">Belongs to the SusD family.</text>
</comment>
<organism evidence="9 10">
    <name type="scientific">Odoribacter splanchnicus</name>
    <dbReference type="NCBI Taxonomy" id="28118"/>
    <lineage>
        <taxon>Bacteria</taxon>
        <taxon>Pseudomonadati</taxon>
        <taxon>Bacteroidota</taxon>
        <taxon>Bacteroidia</taxon>
        <taxon>Bacteroidales</taxon>
        <taxon>Odoribacteraceae</taxon>
        <taxon>Odoribacter</taxon>
    </lineage>
</organism>
<dbReference type="Proteomes" id="UP001212263">
    <property type="component" value="Unassembled WGS sequence"/>
</dbReference>
<evidence type="ECO:0000313" key="8">
    <source>
        <dbReference type="EMBL" id="MDB9224403.1"/>
    </source>
</evidence>
<keyword evidence="4" id="KW-0472">Membrane</keyword>
<evidence type="ECO:0000313" key="10">
    <source>
        <dbReference type="Proteomes" id="UP000284243"/>
    </source>
</evidence>
<dbReference type="SUPFAM" id="SSF48452">
    <property type="entry name" value="TPR-like"/>
    <property type="match status" value="1"/>
</dbReference>
<dbReference type="RefSeq" id="WP_046405987.1">
    <property type="nucleotide sequence ID" value="NZ_CABJFF010000006.1"/>
</dbReference>
<feature type="domain" description="SusD-like N-terminal" evidence="7">
    <location>
        <begin position="86"/>
        <end position="236"/>
    </location>
</feature>
<evidence type="ECO:0000313" key="9">
    <source>
        <dbReference type="EMBL" id="RGU58977.1"/>
    </source>
</evidence>
<keyword evidence="3" id="KW-0732">Signal</keyword>
<feature type="domain" description="RagB/SusD" evidence="6">
    <location>
        <begin position="282"/>
        <end position="512"/>
    </location>
</feature>
<evidence type="ECO:0000259" key="7">
    <source>
        <dbReference type="Pfam" id="PF14322"/>
    </source>
</evidence>
<accession>A0A412TYL9</accession>
<comment type="subcellular location">
    <subcellularLocation>
        <location evidence="1">Cell outer membrane</location>
    </subcellularLocation>
</comment>
<keyword evidence="5" id="KW-0998">Cell outer membrane</keyword>
<evidence type="ECO:0000256" key="2">
    <source>
        <dbReference type="ARBA" id="ARBA00006275"/>
    </source>
</evidence>
<dbReference type="Gene3D" id="1.25.40.390">
    <property type="match status" value="1"/>
</dbReference>
<evidence type="ECO:0000256" key="4">
    <source>
        <dbReference type="ARBA" id="ARBA00023136"/>
    </source>
</evidence>
<dbReference type="InterPro" id="IPR033985">
    <property type="entry name" value="SusD-like_N"/>
</dbReference>
<evidence type="ECO:0000259" key="6">
    <source>
        <dbReference type="Pfam" id="PF07980"/>
    </source>
</evidence>
<evidence type="ECO:0000256" key="3">
    <source>
        <dbReference type="ARBA" id="ARBA00022729"/>
    </source>
</evidence>
<proteinExistence type="inferred from homology"/>